<dbReference type="EMBL" id="JACGCI010000004">
    <property type="protein sequence ID" value="KAF6764075.1"/>
    <property type="molecule type" value="Genomic_DNA"/>
</dbReference>
<dbReference type="OrthoDB" id="3270670at2759"/>
<feature type="compositionally biased region" description="Low complexity" evidence="1">
    <location>
        <begin position="90"/>
        <end position="132"/>
    </location>
</feature>
<evidence type="ECO:0000313" key="3">
    <source>
        <dbReference type="Proteomes" id="UP000521943"/>
    </source>
</evidence>
<evidence type="ECO:0000256" key="1">
    <source>
        <dbReference type="SAM" id="MobiDB-lite"/>
    </source>
</evidence>
<proteinExistence type="predicted"/>
<reference evidence="2 3" key="1">
    <citation type="submission" date="2020-07" db="EMBL/GenBank/DDBJ databases">
        <title>Comparative genomics of pyrophilous fungi reveals a link between fire events and developmental genes.</title>
        <authorList>
            <consortium name="DOE Joint Genome Institute"/>
            <person name="Steindorff A.S."/>
            <person name="Carver A."/>
            <person name="Calhoun S."/>
            <person name="Stillman K."/>
            <person name="Liu H."/>
            <person name="Lipzen A."/>
            <person name="Pangilinan J."/>
            <person name="Labutti K."/>
            <person name="Bruns T.D."/>
            <person name="Grigoriev I.V."/>
        </authorList>
    </citation>
    <scope>NUCLEOTIDE SEQUENCE [LARGE SCALE GENOMIC DNA]</scope>
    <source>
        <strain evidence="2 3">CBS 144469</strain>
    </source>
</reference>
<evidence type="ECO:0000313" key="2">
    <source>
        <dbReference type="EMBL" id="KAF6764075.1"/>
    </source>
</evidence>
<dbReference type="AlphaFoldDB" id="A0A8H6MD34"/>
<gene>
    <name evidence="2" type="ORF">DFP72DRAFT_412787</name>
</gene>
<feature type="region of interest" description="Disordered" evidence="1">
    <location>
        <begin position="1"/>
        <end position="27"/>
    </location>
</feature>
<feature type="region of interest" description="Disordered" evidence="1">
    <location>
        <begin position="202"/>
        <end position="235"/>
    </location>
</feature>
<feature type="compositionally biased region" description="Low complexity" evidence="1">
    <location>
        <begin position="207"/>
        <end position="225"/>
    </location>
</feature>
<protein>
    <submittedName>
        <fullName evidence="2">Uncharacterized protein</fullName>
    </submittedName>
</protein>
<keyword evidence="3" id="KW-1185">Reference proteome</keyword>
<organism evidence="2 3">
    <name type="scientific">Ephemerocybe angulata</name>
    <dbReference type="NCBI Taxonomy" id="980116"/>
    <lineage>
        <taxon>Eukaryota</taxon>
        <taxon>Fungi</taxon>
        <taxon>Dikarya</taxon>
        <taxon>Basidiomycota</taxon>
        <taxon>Agaricomycotina</taxon>
        <taxon>Agaricomycetes</taxon>
        <taxon>Agaricomycetidae</taxon>
        <taxon>Agaricales</taxon>
        <taxon>Agaricineae</taxon>
        <taxon>Psathyrellaceae</taxon>
        <taxon>Ephemerocybe</taxon>
    </lineage>
</organism>
<feature type="region of interest" description="Disordered" evidence="1">
    <location>
        <begin position="90"/>
        <end position="143"/>
    </location>
</feature>
<name>A0A8H6MD34_9AGAR</name>
<sequence length="360" mass="39551">MAQDFQTQFFPMSRSNQRQSLQSQWQSDAGVGAYHHSLWQQNAYAPTPNSLPEFSNQTFENTHVRSLSRSPEYQGADWPNDVTYANVVPSSMSVSPSSRHSQCSPSRPASAATSSAHRATPPAPSRSPSVRPSPERQRQSAGVVEHGQIGFVMESMAPAMGDSSVLSHPLPMEVPLRATQASGDMRKMMTVFRLNPFAVQSGDAKRSGSVCSSESSSSADSPESSPNQFEAKPLEEEPKIFEFQVDLDDPELLVPEHDKTRDVVLEDVHADAMVASPLSSPLPLLDVNHEDPLHSFPADFELHQAYDVQSSRARSNWGPSDYVAPGSYSNWDTRDAQTSSFHLRTGESLTTTSSLPWPDY</sequence>
<comment type="caution">
    <text evidence="2">The sequence shown here is derived from an EMBL/GenBank/DDBJ whole genome shotgun (WGS) entry which is preliminary data.</text>
</comment>
<dbReference type="Proteomes" id="UP000521943">
    <property type="component" value="Unassembled WGS sequence"/>
</dbReference>
<feature type="compositionally biased region" description="Polar residues" evidence="1">
    <location>
        <begin position="1"/>
        <end position="10"/>
    </location>
</feature>
<feature type="compositionally biased region" description="Low complexity" evidence="1">
    <location>
        <begin position="13"/>
        <end position="27"/>
    </location>
</feature>
<accession>A0A8H6MD34</accession>